<feature type="transmembrane region" description="Helical" evidence="1">
    <location>
        <begin position="14"/>
        <end position="38"/>
    </location>
</feature>
<dbReference type="RefSeq" id="WP_092450749.1">
    <property type="nucleotide sequence ID" value="NZ_FOJI01000002.1"/>
</dbReference>
<dbReference type="STRING" id="99656.SAMN05421659_102293"/>
<keyword evidence="1" id="KW-1133">Transmembrane helix</keyword>
<keyword evidence="4" id="KW-1185">Reference proteome</keyword>
<proteinExistence type="predicted"/>
<name>A0A1I0N187_9FIRM</name>
<feature type="domain" description="DUF5057" evidence="2">
    <location>
        <begin position="520"/>
        <end position="847"/>
    </location>
</feature>
<dbReference type="EMBL" id="FOJI01000002">
    <property type="protein sequence ID" value="SEV94507.1"/>
    <property type="molecule type" value="Genomic_DNA"/>
</dbReference>
<gene>
    <name evidence="3" type="ORF">SAMN05421659_102293</name>
</gene>
<evidence type="ECO:0000313" key="4">
    <source>
        <dbReference type="Proteomes" id="UP000199701"/>
    </source>
</evidence>
<evidence type="ECO:0000313" key="3">
    <source>
        <dbReference type="EMBL" id="SEV94507.1"/>
    </source>
</evidence>
<evidence type="ECO:0000259" key="2">
    <source>
        <dbReference type="Pfam" id="PF16480"/>
    </source>
</evidence>
<keyword evidence="1" id="KW-0472">Membrane</keyword>
<dbReference type="Proteomes" id="UP000199701">
    <property type="component" value="Unassembled WGS sequence"/>
</dbReference>
<organism evidence="3 4">
    <name type="scientific">[Clostridium] fimetarium</name>
    <dbReference type="NCBI Taxonomy" id="99656"/>
    <lineage>
        <taxon>Bacteria</taxon>
        <taxon>Bacillati</taxon>
        <taxon>Bacillota</taxon>
        <taxon>Clostridia</taxon>
        <taxon>Lachnospirales</taxon>
        <taxon>Lachnospiraceae</taxon>
    </lineage>
</organism>
<dbReference type="OrthoDB" id="38701at2"/>
<reference evidence="3 4" key="1">
    <citation type="submission" date="2016-10" db="EMBL/GenBank/DDBJ databases">
        <authorList>
            <person name="de Groot N.N."/>
        </authorList>
    </citation>
    <scope>NUCLEOTIDE SEQUENCE [LARGE SCALE GENOMIC DNA]</scope>
    <source>
        <strain evidence="3 4">DSM 9179</strain>
    </source>
</reference>
<protein>
    <recommendedName>
        <fullName evidence="2">DUF5057 domain-containing protein</fullName>
    </recommendedName>
</protein>
<dbReference type="AlphaFoldDB" id="A0A1I0N187"/>
<sequence length="1188" mass="131761">MIAKMKNDINDRKLFTSIVVFAAIFVIAVVSIIGITVFGGNTLTSPIPTEVVLNGKTYTNANPFVILEIVPQEGLGELGYMVGGNSMPILASDIQKISDGTKKTTVLDAWKDCVGCITGIWDRTKYSDNGLTIEGFADRNLFANSVFGNSNMRDKILVKTVAANAATKEMVDSAEMVYINPGYHSTKFYEAYNLMAQNTSSNNKLSKKYNSVNTDSNKATFSQYNISAEVALEIYIRSEEHGLSVVYDNSQTVWSNTSQSDNYSKLGQLLLSIEPDTFVTEYASQSVSNIYSGTKGSIGVYNSVLQIKRNSANVNWDSYMFVENNTPQYPYFNGGTRNTIYLNDNVLSYSGYNLMDMIFLNGGSKTTDYNGGTYLGTDFDIARSLYGLNANGELSYTSMTRYIIGDFPAEGEFDKINVLEIEPSAAYQYNNYAGAVKIAKYFGYNANIMTEANWTNYVNVKSIASNGFNGMNEDLSEIYDLVIIGSNNPTGYLKTSTIYSKMGELLKIQSNSKYARLSGNDLTAKSVGKLTNYAKTGKPMILSGALYYGDKTIDSSANIYNLSITKLSVQIYNGNSSTKKISTKNIMKEPSGDDSYRYLTKMVKPVITVDSKFKMIYNGDTATATFDTSDLSDFTFSGMIGKTAKDYNLVLYFDKDSNGLFAPESTDDSNEVFLNQTIRTNQDGTFSVNIDLPETLRGYLAWKAVVKDPLTDLSSEDTGGIVIEVNSQDIKTVKLLQICPSNLDALTLNMSDVNGQFQKLFNSVKSVTGINLDVTLMTTRQYENMYKNGNNYTLGDYTKNNFLKNYTMVVVGFADTYGGDDVDNGNGALDNLYDYINKGNSVLFVHDTTTYHAYSDGASTSVFGVNWGYQLTKKFRFLIGMDRYGVSLNNNPTAYNQGNYIQGYTNDFMLRFGKDLNNNDYSMFGGVPSTYNQFITTNKVNRLNQGQITEFPYKTAQDLPIATTHAQYFQLDLEAHANVAEDVVVWYTIGSDNNSNIIYNYTGQDAVNNYYIYSKGNITYSGAGHSKVDGSQELKLFVNTVIRAILSGNSAPEIKVNNAALKSAGMYELFTRDNAKLPIIKFTASDLDLSKNTGKFESGLVYWDTDGNNAYNVGDIVIKTYDSTNPIMNAQENTIDLEDYYNYTYKGVTLRKYYSDNNVKIGFQVTDSANATGNATVSIFYRNLFELN</sequence>
<dbReference type="Pfam" id="PF16480">
    <property type="entry name" value="DUF5057"/>
    <property type="match status" value="1"/>
</dbReference>
<keyword evidence="1" id="KW-0812">Transmembrane</keyword>
<accession>A0A1I0N187</accession>
<evidence type="ECO:0000256" key="1">
    <source>
        <dbReference type="SAM" id="Phobius"/>
    </source>
</evidence>
<dbReference type="InterPro" id="IPR032480">
    <property type="entry name" value="DUF5057"/>
</dbReference>